<proteinExistence type="predicted"/>
<evidence type="ECO:0000313" key="2">
    <source>
        <dbReference type="Proteomes" id="UP000032266"/>
    </source>
</evidence>
<dbReference type="Proteomes" id="UP000032266">
    <property type="component" value="Chromosome"/>
</dbReference>
<reference evidence="1 2" key="1">
    <citation type="submission" date="2014-01" db="EMBL/GenBank/DDBJ databases">
        <title>Full genme sequencing of cellulolytic bacterium Gynuella sunshinyii YC6258T gen. nov., sp. nov.</title>
        <authorList>
            <person name="Khan H."/>
            <person name="Chung E.J."/>
            <person name="Chung Y.R."/>
        </authorList>
    </citation>
    <scope>NUCLEOTIDE SEQUENCE [LARGE SCALE GENOMIC DNA]</scope>
    <source>
        <strain evidence="1 2">YC6258</strain>
    </source>
</reference>
<protein>
    <submittedName>
        <fullName evidence="1">Uncharacterized protein</fullName>
    </submittedName>
</protein>
<sequence>MKINIADAMAGMVLANDIISNNVRILKKGAELTDKVIQALLKRDILTVDVVDEGNSRQMHVELQRKIDQRFQRYENNSAMMELKNIVINAVEETYG</sequence>
<name>A0A0C5VFI2_9GAMM</name>
<evidence type="ECO:0000313" key="1">
    <source>
        <dbReference type="EMBL" id="AJQ93297.1"/>
    </source>
</evidence>
<organism evidence="1 2">
    <name type="scientific">Gynuella sunshinyii YC6258</name>
    <dbReference type="NCBI Taxonomy" id="1445510"/>
    <lineage>
        <taxon>Bacteria</taxon>
        <taxon>Pseudomonadati</taxon>
        <taxon>Pseudomonadota</taxon>
        <taxon>Gammaproteobacteria</taxon>
        <taxon>Oceanospirillales</taxon>
        <taxon>Saccharospirillaceae</taxon>
        <taxon>Gynuella</taxon>
    </lineage>
</organism>
<dbReference type="KEGG" id="gsn:YC6258_01249"/>
<dbReference type="EMBL" id="CP007142">
    <property type="protein sequence ID" value="AJQ93297.1"/>
    <property type="molecule type" value="Genomic_DNA"/>
</dbReference>
<dbReference type="AlphaFoldDB" id="A0A0C5VFI2"/>
<gene>
    <name evidence="1" type="ORF">YC6258_01249</name>
</gene>
<accession>A0A0C5VFI2</accession>
<dbReference type="RefSeq" id="WP_044616138.1">
    <property type="nucleotide sequence ID" value="NZ_CP007142.1"/>
</dbReference>
<dbReference type="STRING" id="1445510.YC6258_01249"/>
<keyword evidence="2" id="KW-1185">Reference proteome</keyword>
<dbReference type="HOGENOM" id="CLU_2355776_0_0_6"/>